<comment type="caution">
    <text evidence="1">The sequence shown here is derived from an EMBL/GenBank/DDBJ whole genome shotgun (WGS) entry which is preliminary data.</text>
</comment>
<gene>
    <name evidence="1" type="ORF">QAD02_005078</name>
</gene>
<organism evidence="1 2">
    <name type="scientific">Eretmocerus hayati</name>
    <dbReference type="NCBI Taxonomy" id="131215"/>
    <lineage>
        <taxon>Eukaryota</taxon>
        <taxon>Metazoa</taxon>
        <taxon>Ecdysozoa</taxon>
        <taxon>Arthropoda</taxon>
        <taxon>Hexapoda</taxon>
        <taxon>Insecta</taxon>
        <taxon>Pterygota</taxon>
        <taxon>Neoptera</taxon>
        <taxon>Endopterygota</taxon>
        <taxon>Hymenoptera</taxon>
        <taxon>Apocrita</taxon>
        <taxon>Proctotrupomorpha</taxon>
        <taxon>Chalcidoidea</taxon>
        <taxon>Aphelinidae</taxon>
        <taxon>Aphelininae</taxon>
        <taxon>Eretmocerus</taxon>
    </lineage>
</organism>
<reference evidence="1" key="1">
    <citation type="submission" date="2023-04" db="EMBL/GenBank/DDBJ databases">
        <title>A chromosome-level genome assembly of the parasitoid wasp Eretmocerus hayati.</title>
        <authorList>
            <person name="Zhong Y."/>
            <person name="Liu S."/>
            <person name="Liu Y."/>
        </authorList>
    </citation>
    <scope>NUCLEOTIDE SEQUENCE</scope>
    <source>
        <strain evidence="1">ZJU_SS_LIU_2023</strain>
    </source>
</reference>
<accession>A0ACC2NSF6</accession>
<dbReference type="EMBL" id="CM056743">
    <property type="protein sequence ID" value="KAJ8673816.1"/>
    <property type="molecule type" value="Genomic_DNA"/>
</dbReference>
<proteinExistence type="predicted"/>
<dbReference type="Proteomes" id="UP001239111">
    <property type="component" value="Chromosome 3"/>
</dbReference>
<protein>
    <submittedName>
        <fullName evidence="1">Uncharacterized protein</fullName>
    </submittedName>
</protein>
<evidence type="ECO:0000313" key="2">
    <source>
        <dbReference type="Proteomes" id="UP001239111"/>
    </source>
</evidence>
<sequence length="919" mass="102116">MDGCMGVGVVFLFNISRIFFLPNMSSLRKDFHNLSDRQKKRRLDLLNQNDRDRINSTVASSRLRIDPQLNRALDPNNYLASDRGDDENMEVEATNNHIPSTDANDQAQLNHEQQNPILLPLNDSDSDAENHCVAINHNLLQDLIRDDHLGRGRIPQNSDTESNNEVSDGESNLSDDDNDYEFDLKSFLREWSLENNITLTATSKLLAGLILAGHSELPKDARTLLNTPTSVQIIPIGSGSYAHYGLLKAILEHLECIPLHFIPRLIRFDVHIDGVTVSKSSESELYTILGHVNNCELLTECFTIGAHHGTSKPEDVDEFLRPFLEELRELQTNGFMFKDLDAPPRTSLNFRAGVPEKYLDEVSPIEDVVNPIDDVPLEPMHQVYLGQSKKHVKYFVSSLNSMGVDEIMEELNEDYKSLKKWTPMEFGRKPRTFAEYGHFKAEEFRTILLYTGPVIFSKFTNNVAMEHFNSLNLAIREDPEVVKQPSRFQLTSELRNVDLPEGYFAPHKSISFENFTLTCSKPDNCCSLTNSNSAIAIHHICKKTGPGQEVILFKKFTNCLSIENYPIDSREIEICKSNTLGEDLFECSELKQNLPVVLMSPSGKMIPLARSVSQLKRQTAASSTSASCSNSQESTITTSVYNHIPPGRVALIAGGSSNLKRASGKSASTLTKPCKKPKINVVPKASVVVNPKILQQVKAFKDAQKQPKLDSKVMKKVVDINLPKNQSQPPSVAKTNIRQVSNINRSVELASPISMKDIHQKGMTPLVISSPMVNAPNPVQTSADGTNNENLTILDYPIITLNETNHPAQRNSNEIFDLNKIDQGTPVSVQQDDVFLNFEDNAGDLGDLEGTEFSQTQIVTPEASPIVTPTSSPSKETLTKSLTGLCNYDIESESSRQSIDDNDVESKVDEGGGPESGIV</sequence>
<evidence type="ECO:0000313" key="1">
    <source>
        <dbReference type="EMBL" id="KAJ8673816.1"/>
    </source>
</evidence>
<name>A0ACC2NSF6_9HYME</name>
<keyword evidence="2" id="KW-1185">Reference proteome</keyword>